<sequence length="541" mass="61156">MFDVDKLITRIDADPAQFCWITKQTCQEELGRLSNEQFLDFCLLLGSLFLPTFPIFENPAFPGKGATIRDALPMFNSAGRSALSLCAQFEEDRRMQELQYTDRYKRAFMTVKHHVFIDAEGRVGPMDPENTSSDMHELIGQRLPEELYFYLSKGVLGADVPNYLTSGEVVVSRPLGVEDTEIYRQVAGTTLTPIRTQAICLLSNSLHRFYQTKVIQVRTWYDERSDTSVNLKSLPSVKDTIQSWKIRIDQLPEGLKKLQRSTGPFKFAVQSLKDSEFVSKSLSARESQPLSSQEETLANVFWRFLQLRGYIDEKHQLTSWGLCLEQALSVLDPADNLEEATFLAIEMVRFGVLNAKQWFAHVSGGPMRGSDEDKNFNILVSRVACIAKLQHKSIGYSGPLSRQLLCYRSLVSEVRATLRNLIEVVLTGLLLSGDADRDRDDWTGLSVKLPFIDDNDCGLGIAVRTYLDDLPLQSDPTSPEARAEVKSKGKEWFQHSDSFTGNLDLAFKLWDAVYKGTQHAGKEFKDGKLFGDANSWLAERR</sequence>
<dbReference type="RefSeq" id="XP_001824066.3">
    <property type="nucleotide sequence ID" value="XM_001824014.3"/>
</dbReference>
<dbReference type="AlphaFoldDB" id="Q2U682"/>
<gene>
    <name evidence="3" type="ORF">AO090120000343</name>
</gene>
<dbReference type="HOGENOM" id="CLU_503415_0_0_1"/>
<organism evidence="3 4">
    <name type="scientific">Aspergillus oryzae (strain ATCC 42149 / RIB 40)</name>
    <name type="common">Yellow koji mold</name>
    <dbReference type="NCBI Taxonomy" id="510516"/>
    <lineage>
        <taxon>Eukaryota</taxon>
        <taxon>Fungi</taxon>
        <taxon>Dikarya</taxon>
        <taxon>Ascomycota</taxon>
        <taxon>Pezizomycotina</taxon>
        <taxon>Eurotiomycetes</taxon>
        <taxon>Eurotiomycetidae</taxon>
        <taxon>Eurotiales</taxon>
        <taxon>Aspergillaceae</taxon>
        <taxon>Aspergillus</taxon>
        <taxon>Aspergillus subgen. Circumdati</taxon>
    </lineage>
</organism>
<protein>
    <submittedName>
        <fullName evidence="3">DNA, SC113</fullName>
    </submittedName>
</protein>
<evidence type="ECO:0000259" key="1">
    <source>
        <dbReference type="Pfam" id="PF12246"/>
    </source>
</evidence>
<feature type="domain" description="Post-transcriptional regulator MKT1 C-terminal" evidence="1">
    <location>
        <begin position="303"/>
        <end position="538"/>
    </location>
</feature>
<dbReference type="STRING" id="510516.Q2U682"/>
<evidence type="ECO:0000259" key="2">
    <source>
        <dbReference type="Pfam" id="PF12247"/>
    </source>
</evidence>
<dbReference type="KEGG" id="aor:AO090120000343"/>
<dbReference type="Proteomes" id="UP000006564">
    <property type="component" value="Chromosome 5"/>
</dbReference>
<name>Q2U682_ASPOR</name>
<dbReference type="EMBL" id="AP007166">
    <property type="protein sequence ID" value="BAE62933.1"/>
    <property type="molecule type" value="Genomic_DNA"/>
</dbReference>
<dbReference type="InterPro" id="IPR022040">
    <property type="entry name" value="MKT1_N"/>
</dbReference>
<reference evidence="3 4" key="1">
    <citation type="journal article" date="2005" name="Nature">
        <title>Genome sequencing and analysis of Aspergillus oryzae.</title>
        <authorList>
            <person name="Machida M."/>
            <person name="Asai K."/>
            <person name="Sano M."/>
            <person name="Tanaka T."/>
            <person name="Kumagai T."/>
            <person name="Terai G."/>
            <person name="Kusumoto K."/>
            <person name="Arima T."/>
            <person name="Akita O."/>
            <person name="Kashiwagi Y."/>
            <person name="Abe K."/>
            <person name="Gomi K."/>
            <person name="Horiuchi H."/>
            <person name="Kitamoto K."/>
            <person name="Kobayashi T."/>
            <person name="Takeuchi M."/>
            <person name="Denning D.W."/>
            <person name="Galagan J.E."/>
            <person name="Nierman W.C."/>
            <person name="Yu J."/>
            <person name="Archer D.B."/>
            <person name="Bennett J.W."/>
            <person name="Bhatnagar D."/>
            <person name="Cleveland T.E."/>
            <person name="Fedorova N.D."/>
            <person name="Gotoh O."/>
            <person name="Horikawa H."/>
            <person name="Hosoyama A."/>
            <person name="Ichinomiya M."/>
            <person name="Igarashi R."/>
            <person name="Iwashita K."/>
            <person name="Juvvadi P.R."/>
            <person name="Kato M."/>
            <person name="Kato Y."/>
            <person name="Kin T."/>
            <person name="Kokubun A."/>
            <person name="Maeda H."/>
            <person name="Maeyama N."/>
            <person name="Maruyama J."/>
            <person name="Nagasaki H."/>
            <person name="Nakajima T."/>
            <person name="Oda K."/>
            <person name="Okada K."/>
            <person name="Paulsen I."/>
            <person name="Sakamoto K."/>
            <person name="Sawano T."/>
            <person name="Takahashi M."/>
            <person name="Takase K."/>
            <person name="Terabayashi Y."/>
            <person name="Wortman J."/>
            <person name="Yamada O."/>
            <person name="Yamagata Y."/>
            <person name="Anazawa H."/>
            <person name="Hata Y."/>
            <person name="Koide Y."/>
            <person name="Komori T."/>
            <person name="Koyama Y."/>
            <person name="Minetoki T."/>
            <person name="Suharnan S."/>
            <person name="Tanaka A."/>
            <person name="Isono K."/>
            <person name="Kuhara S."/>
            <person name="Ogasawara N."/>
            <person name="Kikuchi H."/>
        </authorList>
    </citation>
    <scope>NUCLEOTIDE SEQUENCE [LARGE SCALE GENOMIC DNA]</scope>
    <source>
        <strain evidence="4">ATCC 42149 / RIB 40</strain>
    </source>
</reference>
<evidence type="ECO:0000313" key="3">
    <source>
        <dbReference type="EMBL" id="BAE62933.1"/>
    </source>
</evidence>
<dbReference type="CDD" id="cd09902">
    <property type="entry name" value="H3TH_MKT1"/>
    <property type="match status" value="1"/>
</dbReference>
<dbReference type="EMBL" id="BA000053">
    <property type="protein sequence ID" value="BAE62933.1"/>
    <property type="molecule type" value="Genomic_DNA"/>
</dbReference>
<dbReference type="Pfam" id="PF12247">
    <property type="entry name" value="MKT1_N"/>
    <property type="match status" value="1"/>
</dbReference>
<proteinExistence type="predicted"/>
<keyword evidence="4" id="KW-1185">Reference proteome</keyword>
<evidence type="ECO:0000313" key="4">
    <source>
        <dbReference type="Proteomes" id="UP000006564"/>
    </source>
</evidence>
<feature type="domain" description="Post-transcriptional regulator MKT1 N-terminal" evidence="2">
    <location>
        <begin position="133"/>
        <end position="221"/>
    </location>
</feature>
<dbReference type="GeneID" id="5996325"/>
<dbReference type="Pfam" id="PF12246">
    <property type="entry name" value="MKT1_C"/>
    <property type="match status" value="1"/>
</dbReference>
<dbReference type="InterPro" id="IPR022039">
    <property type="entry name" value="MKT1_C"/>
</dbReference>
<accession>Q2U682</accession>
<dbReference type="InterPro" id="IPR037314">
    <property type="entry name" value="MKT1_H3TH"/>
</dbReference>